<evidence type="ECO:0000256" key="3">
    <source>
        <dbReference type="ARBA" id="ARBA00022741"/>
    </source>
</evidence>
<gene>
    <name evidence="9" type="ORF">HUO07_08425</name>
</gene>
<evidence type="ECO:0000256" key="6">
    <source>
        <dbReference type="PROSITE-ProRule" id="PRU01251"/>
    </source>
</evidence>
<dbReference type="Pfam" id="PF07724">
    <property type="entry name" value="AAA_2"/>
    <property type="match status" value="1"/>
</dbReference>
<dbReference type="Pfam" id="PF10431">
    <property type="entry name" value="ClpB_D2-small"/>
    <property type="match status" value="1"/>
</dbReference>
<comment type="similarity">
    <text evidence="1">Belongs to the ClpA/ClpB family.</text>
</comment>
<sequence length="912" mass="101499">MNKSPEKSQQISCDICRQRPAALQVTVSQAGRRRTLNVCQTDYLRLRARSASPFESLFGSGLLADDFFERLARDEDFGFGSVASRENGRPQDSASVALGDLLSEQSEQILQQAAATATEWGSQLIDTSHLLYALADNDVVQALLKRYQLSAKDLKAQIEQLTPKAASEPETDGPTKIGVSPRVKAALQRAFQASRDLGHGYIGPEHLLIGLSEEEGLASDLLNRYGLSAHGLRQKAVQVVGKGAQEGRLPEQSDTPTLDKYSRDLTALANEDKLDPVIGRAAEVETLIEVLSRRRKNNPVLIGEPGVGKTAIVEGLAQRIVHNEVPDLLQNKRVVELNINSLVAGSQYRGQFEERIKQVLDEITSHQNEIVLFIDELHTIVGAGSTGGEGGLDVANTLKPQLARGELHLVGATTLAEYQKHIEKDAALERRLQPVFVAEPTIDQTINILRGLRDRLEAHHKVTITDEAIVAAVEMADRYVTNRFLPDKAIDLIDQAAARVRIGGTSRPPELHELGAQIDQLRRERDYASNRKNFERASALEARIEEHQGDYDQGLEEWNTTRSTSANQVGVEDVAQIVSRLTGVPVAELTTEERTRLMEMEQRLHQRVVGQDEAVRAVSDAVRLSRAGLGDRRRPIATFFFLGPTGVGKTELTKALAETVFGDEEAMIRVDMSEYMERHTVARLIGAPPGYVGFEEGGQLTEKVRRKPYSVVLLDEFEKAHMDVQNVLLQVFEDGRLTDGKGRVVDFTNTIIIATSNIGSDLIRENLEAPEDERKDAAELKSELLNVLRRYLRPEFINRIDEIIVFHALDRKQIGDIVGLQLERVKRLAHGQGLTVEFDDSLIDHLADVGYRPEFGARELRRQIRSLIETRLASAVLRGEIEEGDSLRFIYDKDRGEIHWEKETKVPATEPE</sequence>
<dbReference type="Pfam" id="PF02861">
    <property type="entry name" value="Clp_N"/>
    <property type="match status" value="1"/>
</dbReference>
<dbReference type="PROSITE" id="PS00871">
    <property type="entry name" value="CLPAB_2"/>
    <property type="match status" value="1"/>
</dbReference>
<evidence type="ECO:0000256" key="5">
    <source>
        <dbReference type="ARBA" id="ARBA00023186"/>
    </source>
</evidence>
<keyword evidence="5" id="KW-0143">Chaperone</keyword>
<dbReference type="InterPro" id="IPR003593">
    <property type="entry name" value="AAA+_ATPase"/>
</dbReference>
<keyword evidence="9" id="KW-0645">Protease</keyword>
<dbReference type="Pfam" id="PF17871">
    <property type="entry name" value="AAA_lid_9"/>
    <property type="match status" value="1"/>
</dbReference>
<dbReference type="CDD" id="cd00009">
    <property type="entry name" value="AAA"/>
    <property type="match status" value="1"/>
</dbReference>
<dbReference type="CDD" id="cd19499">
    <property type="entry name" value="RecA-like_ClpB_Hsp104-like"/>
    <property type="match status" value="1"/>
</dbReference>
<dbReference type="SUPFAM" id="SSF52540">
    <property type="entry name" value="P-loop containing nucleoside triphosphate hydrolases"/>
    <property type="match status" value="2"/>
</dbReference>
<dbReference type="InterPro" id="IPR019489">
    <property type="entry name" value="Clp_ATPase_C"/>
</dbReference>
<dbReference type="PANTHER" id="PTHR11638:SF145">
    <property type="entry name" value="CLPA_B PROTEASE ATP BINDING SUBUNIT-RELATED"/>
    <property type="match status" value="1"/>
</dbReference>
<keyword evidence="3" id="KW-0547">Nucleotide-binding</keyword>
<dbReference type="Pfam" id="PF00004">
    <property type="entry name" value="AAA"/>
    <property type="match status" value="1"/>
</dbReference>
<dbReference type="Gene3D" id="1.10.8.60">
    <property type="match status" value="2"/>
</dbReference>
<dbReference type="GO" id="GO:0005524">
    <property type="term" value="F:ATP binding"/>
    <property type="evidence" value="ECO:0007669"/>
    <property type="project" value="UniProtKB-KW"/>
</dbReference>
<evidence type="ECO:0000313" key="9">
    <source>
        <dbReference type="EMBL" id="NVF14199.1"/>
    </source>
</evidence>
<protein>
    <submittedName>
        <fullName evidence="9">ATP-dependent Clp protease ATP-binding subunit</fullName>
    </submittedName>
</protein>
<evidence type="ECO:0000256" key="1">
    <source>
        <dbReference type="ARBA" id="ARBA00008675"/>
    </source>
</evidence>
<dbReference type="Proteomes" id="UP000589984">
    <property type="component" value="Unassembled WGS sequence"/>
</dbReference>
<dbReference type="GO" id="GO:0005737">
    <property type="term" value="C:cytoplasm"/>
    <property type="evidence" value="ECO:0007669"/>
    <property type="project" value="TreeGrafter"/>
</dbReference>
<dbReference type="GO" id="GO:0006508">
    <property type="term" value="P:proteolysis"/>
    <property type="evidence" value="ECO:0007669"/>
    <property type="project" value="UniProtKB-KW"/>
</dbReference>
<dbReference type="FunFam" id="3.40.50.300:FF:000010">
    <property type="entry name" value="Chaperone clpB 1, putative"/>
    <property type="match status" value="1"/>
</dbReference>
<dbReference type="InterPro" id="IPR003959">
    <property type="entry name" value="ATPase_AAA_core"/>
</dbReference>
<keyword evidence="7" id="KW-0175">Coiled coil</keyword>
<evidence type="ECO:0000256" key="7">
    <source>
        <dbReference type="SAM" id="Coils"/>
    </source>
</evidence>
<reference evidence="9 10" key="1">
    <citation type="submission" date="2020-06" db="EMBL/GenBank/DDBJ databases">
        <title>Halomonas sp. QX-1 draft genome sequence.</title>
        <authorList>
            <person name="Qiu X."/>
        </authorList>
    </citation>
    <scope>NUCLEOTIDE SEQUENCE [LARGE SCALE GENOMIC DNA]</scope>
    <source>
        <strain evidence="9 10">QX-1</strain>
    </source>
</reference>
<keyword evidence="2 6" id="KW-0677">Repeat</keyword>
<dbReference type="AlphaFoldDB" id="A0A7Y6RCV2"/>
<dbReference type="EMBL" id="JABWCV010000007">
    <property type="protein sequence ID" value="NVF14199.1"/>
    <property type="molecule type" value="Genomic_DNA"/>
</dbReference>
<evidence type="ECO:0000256" key="2">
    <source>
        <dbReference type="ARBA" id="ARBA00022737"/>
    </source>
</evidence>
<dbReference type="InterPro" id="IPR028299">
    <property type="entry name" value="ClpA/B_CS2"/>
</dbReference>
<dbReference type="InterPro" id="IPR041546">
    <property type="entry name" value="ClpA/ClpB_AAA_lid"/>
</dbReference>
<evidence type="ECO:0000256" key="4">
    <source>
        <dbReference type="ARBA" id="ARBA00022840"/>
    </source>
</evidence>
<keyword evidence="4 9" id="KW-0067">ATP-binding</keyword>
<dbReference type="InterPro" id="IPR004176">
    <property type="entry name" value="Clp_R_N"/>
</dbReference>
<dbReference type="InterPro" id="IPR036628">
    <property type="entry name" value="Clp_N_dom_sf"/>
</dbReference>
<evidence type="ECO:0000313" key="10">
    <source>
        <dbReference type="Proteomes" id="UP000589984"/>
    </source>
</evidence>
<dbReference type="PANTHER" id="PTHR11638">
    <property type="entry name" value="ATP-DEPENDENT CLP PROTEASE"/>
    <property type="match status" value="1"/>
</dbReference>
<keyword evidence="9" id="KW-0378">Hydrolase</keyword>
<keyword evidence="10" id="KW-1185">Reference proteome</keyword>
<name>A0A7Y6RCV2_9GAMM</name>
<dbReference type="Gene3D" id="3.40.50.300">
    <property type="entry name" value="P-loop containing nucleotide triphosphate hydrolases"/>
    <property type="match status" value="2"/>
</dbReference>
<dbReference type="InterPro" id="IPR050130">
    <property type="entry name" value="ClpA_ClpB"/>
</dbReference>
<dbReference type="InterPro" id="IPR001270">
    <property type="entry name" value="ClpA/B"/>
</dbReference>
<feature type="coiled-coil region" evidence="7">
    <location>
        <begin position="511"/>
        <end position="557"/>
    </location>
</feature>
<feature type="domain" description="Clp R" evidence="8">
    <location>
        <begin position="98"/>
        <end position="242"/>
    </location>
</feature>
<dbReference type="Gene3D" id="1.10.1780.10">
    <property type="entry name" value="Clp, N-terminal domain"/>
    <property type="match status" value="1"/>
</dbReference>
<dbReference type="SMART" id="SM01086">
    <property type="entry name" value="ClpB_D2-small"/>
    <property type="match status" value="1"/>
</dbReference>
<accession>A0A7Y6RCV2</accession>
<dbReference type="SMART" id="SM00382">
    <property type="entry name" value="AAA"/>
    <property type="match status" value="2"/>
</dbReference>
<comment type="caution">
    <text evidence="9">The sequence shown here is derived from an EMBL/GenBank/DDBJ whole genome shotgun (WGS) entry which is preliminary data.</text>
</comment>
<evidence type="ECO:0000259" key="8">
    <source>
        <dbReference type="PROSITE" id="PS51903"/>
    </source>
</evidence>
<organism evidence="9 10">
    <name type="scientific">Vreelandella maris</name>
    <dbReference type="NCBI Taxonomy" id="2729617"/>
    <lineage>
        <taxon>Bacteria</taxon>
        <taxon>Pseudomonadati</taxon>
        <taxon>Pseudomonadota</taxon>
        <taxon>Gammaproteobacteria</taxon>
        <taxon>Oceanospirillales</taxon>
        <taxon>Halomonadaceae</taxon>
        <taxon>Vreelandella</taxon>
    </lineage>
</organism>
<dbReference type="Gene3D" id="4.10.860.10">
    <property type="entry name" value="UVR domain"/>
    <property type="match status" value="1"/>
</dbReference>
<dbReference type="GO" id="GO:0034605">
    <property type="term" value="P:cellular response to heat"/>
    <property type="evidence" value="ECO:0007669"/>
    <property type="project" value="TreeGrafter"/>
</dbReference>
<dbReference type="PROSITE" id="PS51903">
    <property type="entry name" value="CLP_R"/>
    <property type="match status" value="1"/>
</dbReference>
<dbReference type="GO" id="GO:0016887">
    <property type="term" value="F:ATP hydrolysis activity"/>
    <property type="evidence" value="ECO:0007669"/>
    <property type="project" value="InterPro"/>
</dbReference>
<proteinExistence type="inferred from homology"/>
<dbReference type="SUPFAM" id="SSF81923">
    <property type="entry name" value="Double Clp-N motif"/>
    <property type="match status" value="1"/>
</dbReference>
<dbReference type="FunFam" id="3.40.50.300:FF:000025">
    <property type="entry name" value="ATP-dependent Clp protease subunit"/>
    <property type="match status" value="1"/>
</dbReference>
<dbReference type="GO" id="GO:0008233">
    <property type="term" value="F:peptidase activity"/>
    <property type="evidence" value="ECO:0007669"/>
    <property type="project" value="UniProtKB-KW"/>
</dbReference>
<dbReference type="InterPro" id="IPR027417">
    <property type="entry name" value="P-loop_NTPase"/>
</dbReference>
<dbReference type="PRINTS" id="PR00300">
    <property type="entry name" value="CLPPROTEASEA"/>
</dbReference>
<dbReference type="RefSeq" id="WP_176303195.1">
    <property type="nucleotide sequence ID" value="NZ_JABWCV010000007.1"/>
</dbReference>